<dbReference type="AlphaFoldDB" id="J1YCD6"/>
<organism evidence="1 2">
    <name type="scientific">Alishewanella aestuarii B11</name>
    <dbReference type="NCBI Taxonomy" id="1197174"/>
    <lineage>
        <taxon>Bacteria</taxon>
        <taxon>Pseudomonadati</taxon>
        <taxon>Pseudomonadota</taxon>
        <taxon>Gammaproteobacteria</taxon>
        <taxon>Alteromonadales</taxon>
        <taxon>Alteromonadaceae</taxon>
        <taxon>Alishewanella</taxon>
    </lineage>
</organism>
<dbReference type="EMBL" id="ALAB01000023">
    <property type="protein sequence ID" value="EJI85525.1"/>
    <property type="molecule type" value="Genomic_DNA"/>
</dbReference>
<dbReference type="Pfam" id="PF10387">
    <property type="entry name" value="DUF2442"/>
    <property type="match status" value="1"/>
</dbReference>
<dbReference type="Proteomes" id="UP000012043">
    <property type="component" value="Unassembled WGS sequence"/>
</dbReference>
<keyword evidence="2" id="KW-1185">Reference proteome</keyword>
<dbReference type="Gene3D" id="3.30.2020.10">
    <property type="entry name" value="NE0471-like N-terminal domain"/>
    <property type="match status" value="1"/>
</dbReference>
<comment type="caution">
    <text evidence="1">The sequence shown here is derived from an EMBL/GenBank/DDBJ whole genome shotgun (WGS) entry which is preliminary data.</text>
</comment>
<dbReference type="InterPro" id="IPR018841">
    <property type="entry name" value="DUF2442"/>
</dbReference>
<reference evidence="1 2" key="1">
    <citation type="journal article" date="2012" name="J. Bacteriol.">
        <title>Genome Sequence of Pectin-Degrading Alishewanella aestuarii Strain B11T, Isolated from Tidal Flat Sediment.</title>
        <authorList>
            <person name="Jung J."/>
            <person name="Choi S."/>
            <person name="Chun J."/>
            <person name="Park W."/>
        </authorList>
    </citation>
    <scope>NUCLEOTIDE SEQUENCE [LARGE SCALE GENOMIC DNA]</scope>
    <source>
        <strain evidence="1 2">B11</strain>
    </source>
</reference>
<dbReference type="SUPFAM" id="SSF143880">
    <property type="entry name" value="NE0471 N-terminal domain-like"/>
    <property type="match status" value="1"/>
</dbReference>
<dbReference type="PATRIC" id="fig|1197174.4.peg.1590"/>
<accession>J1YCD6</accession>
<evidence type="ECO:0000313" key="2">
    <source>
        <dbReference type="Proteomes" id="UP000012043"/>
    </source>
</evidence>
<evidence type="ECO:0008006" key="3">
    <source>
        <dbReference type="Google" id="ProtNLM"/>
    </source>
</evidence>
<protein>
    <recommendedName>
        <fullName evidence="3">DUF2442 domain-containing protein</fullName>
    </recommendedName>
</protein>
<gene>
    <name evidence="1" type="ORF">AEST_16210</name>
</gene>
<sequence>MFPAVTRVTALENYQLAIEFANGEHGILDMKPYLDFGVFKRLQETSAFNQVFVSFDTIEWRAGVDLAPEFVYRHCQRNQQNAKLMANS</sequence>
<evidence type="ECO:0000313" key="1">
    <source>
        <dbReference type="EMBL" id="EJI85525.1"/>
    </source>
</evidence>
<name>J1YCD6_9ALTE</name>
<dbReference type="RefSeq" id="WP_008608319.1">
    <property type="nucleotide sequence ID" value="NZ_ALAB01000023.1"/>
</dbReference>
<dbReference type="InterPro" id="IPR036782">
    <property type="entry name" value="NE0471-like_N"/>
</dbReference>
<proteinExistence type="predicted"/>